<feature type="domain" description="Penicillin-binding protein transpeptidase" evidence="1">
    <location>
        <begin position="60"/>
        <end position="271"/>
    </location>
</feature>
<protein>
    <submittedName>
        <fullName evidence="2">Beta-lactamase</fullName>
        <ecNumber evidence="2">3.5.2.6</ecNumber>
    </submittedName>
</protein>
<dbReference type="Proteomes" id="UP001295463">
    <property type="component" value="Chromosome"/>
</dbReference>
<dbReference type="GO" id="GO:0008800">
    <property type="term" value="F:beta-lactamase activity"/>
    <property type="evidence" value="ECO:0007669"/>
    <property type="project" value="UniProtKB-EC"/>
</dbReference>
<name>A0ABM9D6L8_9BACT</name>
<evidence type="ECO:0000313" key="2">
    <source>
        <dbReference type="EMBL" id="CAH2030622.1"/>
    </source>
</evidence>
<gene>
    <name evidence="2" type="ORF">GEAMG1_0809</name>
</gene>
<dbReference type="InterPro" id="IPR012338">
    <property type="entry name" value="Beta-lactam/transpept-like"/>
</dbReference>
<accession>A0ABM9D6L8</accession>
<sequence>MQVPTAVVIAIAITSTIMVGYAHSNERAGALGQEQGIDTAPDLSGYFAGLNGTFVLLDAASERYVRYHADRANERFAPCSTFKIPNTAILIESETARDPAHTLAYDSSFNQPAHWARNFDLQSAFKASAMWYYRQMALMLGLESSQRFLEQFGYGNADASGGLQGPFWVDGSLRISPNEQVEFLRAFYEERLGLSERTTRLTKEIMLAEETQRWRLSAKTGACQPNGEETSNWYVGYVEKNKNVYYFAIQLGAPEYGRAYDERIPITRRILKDLGILD</sequence>
<proteinExistence type="predicted"/>
<dbReference type="RefSeq" id="WP_305731542.1">
    <property type="nucleotide sequence ID" value="NZ_OW150024.1"/>
</dbReference>
<keyword evidence="2" id="KW-0378">Hydrolase</keyword>
<dbReference type="Gene3D" id="3.40.710.10">
    <property type="entry name" value="DD-peptidase/beta-lactamase superfamily"/>
    <property type="match status" value="1"/>
</dbReference>
<evidence type="ECO:0000259" key="1">
    <source>
        <dbReference type="Pfam" id="PF00905"/>
    </source>
</evidence>
<reference evidence="2 3" key="1">
    <citation type="submission" date="2022-03" db="EMBL/GenBank/DDBJ databases">
        <authorList>
            <person name="Koch H."/>
        </authorList>
    </citation>
    <scope>NUCLEOTIDE SEQUENCE [LARGE SCALE GENOMIC DNA]</scope>
    <source>
        <strain evidence="2 3">G1</strain>
    </source>
</reference>
<dbReference type="InterPro" id="IPR001460">
    <property type="entry name" value="PCN-bd_Tpept"/>
</dbReference>
<dbReference type="Pfam" id="PF00905">
    <property type="entry name" value="Transpeptidase"/>
    <property type="match status" value="1"/>
</dbReference>
<dbReference type="EC" id="3.5.2.6" evidence="2"/>
<dbReference type="SUPFAM" id="SSF56601">
    <property type="entry name" value="beta-lactamase/transpeptidase-like"/>
    <property type="match status" value="1"/>
</dbReference>
<evidence type="ECO:0000313" key="3">
    <source>
        <dbReference type="Proteomes" id="UP001295463"/>
    </source>
</evidence>
<keyword evidence="3" id="KW-1185">Reference proteome</keyword>
<dbReference type="EMBL" id="OW150024">
    <property type="protein sequence ID" value="CAH2030622.1"/>
    <property type="molecule type" value="Genomic_DNA"/>
</dbReference>
<organism evidence="2 3">
    <name type="scientific">Trichlorobacter ammonificans</name>
    <dbReference type="NCBI Taxonomy" id="2916410"/>
    <lineage>
        <taxon>Bacteria</taxon>
        <taxon>Pseudomonadati</taxon>
        <taxon>Thermodesulfobacteriota</taxon>
        <taxon>Desulfuromonadia</taxon>
        <taxon>Geobacterales</taxon>
        <taxon>Geobacteraceae</taxon>
        <taxon>Trichlorobacter</taxon>
    </lineage>
</organism>